<sequence>MAARPLVARQPNERLQALIQEAGCSNAGLARRVNMCGSEHGLDLRYDKTSVARWLRGQQPRGRAPGIIAEAIGRKLGRTVTIDEIGMANGKNLASGVGLQFSPTVLGAIEQVCELWRSDVGRRDFLSGSSVASSALVEPSRDWLISVPDSQVARSAGPRVGVSDVTAVRAMTQALTDLDHQYGSGHVRPVVVHYLNSVVSGLLAGSYREAVGRELFAAVARLTELAGYMAVDTGQPGLAQRYYIQSLRLAQAAGDRGYGGYVLAASMSHLAAQLGNPREIAQLARAAQEGARGRVTPRAEAMFYAAEARGHALLGDARTTQAVAGSALDALERASADSGDDPAWIAHFDAAYLADELAHCYRDLGQAEAARRQAEASLAGHPETRARRRAIGLVLLATAHVQQREVEQACRTGTRAVELLGTLRSNRGAEYLDDFRQRLEPYRDEPVVREFGARLDLQAA</sequence>
<dbReference type="InterPro" id="IPR011990">
    <property type="entry name" value="TPR-like_helical_dom_sf"/>
</dbReference>
<accession>A0A437PGI4</accession>
<gene>
    <name evidence="1" type="ORF">EOT10_25545</name>
</gene>
<dbReference type="AlphaFoldDB" id="A0A437PGI4"/>
<comment type="caution">
    <text evidence="1">The sequence shown here is derived from an EMBL/GenBank/DDBJ whole genome shotgun (WGS) entry which is preliminary data.</text>
</comment>
<evidence type="ECO:0000313" key="1">
    <source>
        <dbReference type="EMBL" id="RVU21389.1"/>
    </source>
</evidence>
<keyword evidence="2" id="KW-1185">Reference proteome</keyword>
<evidence type="ECO:0000313" key="2">
    <source>
        <dbReference type="Proteomes" id="UP000283128"/>
    </source>
</evidence>
<organism evidence="1 2">
    <name type="scientific">Streptomyces antnestii</name>
    <dbReference type="NCBI Taxonomy" id="2494256"/>
    <lineage>
        <taxon>Bacteria</taxon>
        <taxon>Bacillati</taxon>
        <taxon>Actinomycetota</taxon>
        <taxon>Actinomycetes</taxon>
        <taxon>Kitasatosporales</taxon>
        <taxon>Streptomycetaceae</taxon>
        <taxon>Streptomyces</taxon>
    </lineage>
</organism>
<dbReference type="Proteomes" id="UP000283128">
    <property type="component" value="Unassembled WGS sequence"/>
</dbReference>
<dbReference type="SUPFAM" id="SSF48452">
    <property type="entry name" value="TPR-like"/>
    <property type="match status" value="1"/>
</dbReference>
<dbReference type="RefSeq" id="WP_127830670.1">
    <property type="nucleotide sequence ID" value="NZ_RZYA01000013.1"/>
</dbReference>
<reference evidence="1 2" key="1">
    <citation type="submission" date="2019-01" db="EMBL/GenBank/DDBJ databases">
        <title>Genome sequences of Streptomyces and Rhizobium isolates collected from root and soil.</title>
        <authorList>
            <person name="Chhettri S."/>
            <person name="Sevigny J.L."/>
            <person name="Sen A."/>
            <person name="Ennis N."/>
            <person name="Tisa L."/>
        </authorList>
    </citation>
    <scope>NUCLEOTIDE SEQUENCE [LARGE SCALE GENOMIC DNA]</scope>
    <source>
        <strain evidence="1 2">San01</strain>
    </source>
</reference>
<protein>
    <submittedName>
        <fullName evidence="1">Transcriptional regulator</fullName>
    </submittedName>
</protein>
<dbReference type="OrthoDB" id="3213425at2"/>
<proteinExistence type="predicted"/>
<dbReference type="EMBL" id="RZYA01000013">
    <property type="protein sequence ID" value="RVU21389.1"/>
    <property type="molecule type" value="Genomic_DNA"/>
</dbReference>
<name>A0A437PGI4_9ACTN</name>